<dbReference type="EMBL" id="JABXRP010000001">
    <property type="protein sequence ID" value="MBA8076590.1"/>
    <property type="molecule type" value="Genomic_DNA"/>
</dbReference>
<dbReference type="AlphaFoldDB" id="A0A7W3DD27"/>
<reference evidence="1 2" key="1">
    <citation type="submission" date="2020-06" db="EMBL/GenBank/DDBJ databases">
        <title>REHAB project genomes.</title>
        <authorList>
            <person name="Shaw L.P."/>
        </authorList>
    </citation>
    <scope>NUCLEOTIDE SEQUENCE [LARGE SCALE GENOMIC DNA]</scope>
    <source>
        <strain evidence="1 2">RHBSTW-00074</strain>
    </source>
</reference>
<name>A0A7W3DD27_ENTAS</name>
<sequence>MAISYAFALATITQQMNQVQEAVNGAFKPLISNACELPQRLDAEEAFRRCTAIAARAQEIENTAKEGMSHLEAFRNGRIIVDELPEGFLSHLEGLAKACRNAKGHLVDMFSEAERSPMWQGHLQMLRPLKRKYVRALTAVENTATQLAAEVRQSQPFQTELLSDNVTREEAIELISASHKMLGADAPKWM</sequence>
<gene>
    <name evidence="1" type="ORF">HV056_08485</name>
</gene>
<dbReference type="RefSeq" id="WP_112012816.1">
    <property type="nucleotide sequence ID" value="NZ_JABXRP010000001.1"/>
</dbReference>
<proteinExistence type="predicted"/>
<comment type="caution">
    <text evidence="1">The sequence shown here is derived from an EMBL/GenBank/DDBJ whole genome shotgun (WGS) entry which is preliminary data.</text>
</comment>
<accession>A0A7W3DD27</accession>
<evidence type="ECO:0000313" key="2">
    <source>
        <dbReference type="Proteomes" id="UP000533461"/>
    </source>
</evidence>
<organism evidence="1 2">
    <name type="scientific">Enterobacter asburiae</name>
    <dbReference type="NCBI Taxonomy" id="61645"/>
    <lineage>
        <taxon>Bacteria</taxon>
        <taxon>Pseudomonadati</taxon>
        <taxon>Pseudomonadota</taxon>
        <taxon>Gammaproteobacteria</taxon>
        <taxon>Enterobacterales</taxon>
        <taxon>Enterobacteriaceae</taxon>
        <taxon>Enterobacter</taxon>
        <taxon>Enterobacter cloacae complex</taxon>
    </lineage>
</organism>
<dbReference type="Proteomes" id="UP000533461">
    <property type="component" value="Unassembled WGS sequence"/>
</dbReference>
<evidence type="ECO:0000313" key="1">
    <source>
        <dbReference type="EMBL" id="MBA8076590.1"/>
    </source>
</evidence>
<protein>
    <submittedName>
        <fullName evidence="1">Uncharacterized protein</fullName>
    </submittedName>
</protein>